<dbReference type="CDD" id="cd04724">
    <property type="entry name" value="Tryptophan_synthase_alpha"/>
    <property type="match status" value="1"/>
</dbReference>
<evidence type="ECO:0000256" key="5">
    <source>
        <dbReference type="ARBA" id="ARBA00022822"/>
    </source>
</evidence>
<keyword evidence="5 9" id="KW-0822">Tryptophan biosynthesis</keyword>
<evidence type="ECO:0000313" key="11">
    <source>
        <dbReference type="EMBL" id="ACA59696.1"/>
    </source>
</evidence>
<dbReference type="PANTHER" id="PTHR43406">
    <property type="entry name" value="TRYPTOPHAN SYNTHASE, ALPHA CHAIN"/>
    <property type="match status" value="1"/>
</dbReference>
<evidence type="ECO:0000256" key="7">
    <source>
        <dbReference type="ARBA" id="ARBA00023239"/>
    </source>
</evidence>
<evidence type="ECO:0000256" key="9">
    <source>
        <dbReference type="HAMAP-Rule" id="MF_00131"/>
    </source>
</evidence>
<accession>B1I3Z4</accession>
<dbReference type="STRING" id="477974.Daud_1185"/>
<dbReference type="EMBL" id="CP000860">
    <property type="protein sequence ID" value="ACA59696.1"/>
    <property type="molecule type" value="Genomic_DNA"/>
</dbReference>
<dbReference type="PANTHER" id="PTHR43406:SF1">
    <property type="entry name" value="TRYPTOPHAN SYNTHASE ALPHA CHAIN, CHLOROPLASTIC"/>
    <property type="match status" value="1"/>
</dbReference>
<keyword evidence="12" id="KW-1185">Reference proteome</keyword>
<dbReference type="SUPFAM" id="SSF51366">
    <property type="entry name" value="Ribulose-phoshate binding barrel"/>
    <property type="match status" value="1"/>
</dbReference>
<keyword evidence="4 9" id="KW-0028">Amino-acid biosynthesis</keyword>
<evidence type="ECO:0000256" key="8">
    <source>
        <dbReference type="ARBA" id="ARBA00049047"/>
    </source>
</evidence>
<dbReference type="KEGG" id="dau:Daud_1185"/>
<dbReference type="Proteomes" id="UP000008544">
    <property type="component" value="Chromosome"/>
</dbReference>
<dbReference type="InterPro" id="IPR011060">
    <property type="entry name" value="RibuloseP-bd_barrel"/>
</dbReference>
<comment type="similarity">
    <text evidence="9 10">Belongs to the TrpA family.</text>
</comment>
<dbReference type="GO" id="GO:0005829">
    <property type="term" value="C:cytosol"/>
    <property type="evidence" value="ECO:0007669"/>
    <property type="project" value="TreeGrafter"/>
</dbReference>
<dbReference type="HAMAP" id="MF_00131">
    <property type="entry name" value="Trp_synth_alpha"/>
    <property type="match status" value="1"/>
</dbReference>
<evidence type="ECO:0000256" key="4">
    <source>
        <dbReference type="ARBA" id="ARBA00022605"/>
    </source>
</evidence>
<comment type="function">
    <text evidence="1 9">The alpha subunit is responsible for the aldol cleavage of indoleglycerol phosphate to indole and glyceraldehyde 3-phosphate.</text>
</comment>
<dbReference type="InterPro" id="IPR002028">
    <property type="entry name" value="Trp_synthase_suA"/>
</dbReference>
<dbReference type="UniPathway" id="UPA00035">
    <property type="reaction ID" value="UER00044"/>
</dbReference>
<dbReference type="HOGENOM" id="CLU_016734_0_0_9"/>
<comment type="subunit">
    <text evidence="3 9">Tetramer of two alpha and two beta chains.</text>
</comment>
<name>B1I3Z4_DESAP</name>
<keyword evidence="7 9" id="KW-0456">Lyase</keyword>
<sequence length="267" mass="27632">MSGGRIAAAFGRLRERGEKGLIPFVTAGYPNLEATRSLVLAMAESGADLIELGVPFSDPLADGPVIQRASQAALGAGTSLAGILALVRELRRETDVPLVLMSYFNPIFSFGPGPLMSAAALAGADGLIIPDLPLEEAGPVLERADECGLDLIPLVAPTSTPRRIAAIAGQARGFVYCVSVTGVTGTQAGYSEKLVGVCRTVREHTGLPIAVGFGIARDAQVRALAPHVDALIVGSAIVDLIDGADENGSVKRVCSLVLELKQALQKI</sequence>
<organism evidence="11 12">
    <name type="scientific">Desulforudis audaxviator (strain MP104C)</name>
    <dbReference type="NCBI Taxonomy" id="477974"/>
    <lineage>
        <taxon>Bacteria</taxon>
        <taxon>Bacillati</taxon>
        <taxon>Bacillota</taxon>
        <taxon>Clostridia</taxon>
        <taxon>Thermoanaerobacterales</taxon>
        <taxon>Candidatus Desulforudaceae</taxon>
        <taxon>Candidatus Desulforudis</taxon>
    </lineage>
</organism>
<dbReference type="InterPro" id="IPR018204">
    <property type="entry name" value="Trp_synthase_alpha_AS"/>
</dbReference>
<keyword evidence="6 9" id="KW-0057">Aromatic amino acid biosynthesis</keyword>
<evidence type="ECO:0000256" key="2">
    <source>
        <dbReference type="ARBA" id="ARBA00004733"/>
    </source>
</evidence>
<comment type="pathway">
    <text evidence="2 9">Amino-acid biosynthesis; L-tryptophan biosynthesis; L-tryptophan from chorismate: step 5/5.</text>
</comment>
<dbReference type="GO" id="GO:0004834">
    <property type="term" value="F:tryptophan synthase activity"/>
    <property type="evidence" value="ECO:0007669"/>
    <property type="project" value="UniProtKB-UniRule"/>
</dbReference>
<dbReference type="RefSeq" id="WP_012302282.1">
    <property type="nucleotide sequence ID" value="NC_010424.1"/>
</dbReference>
<dbReference type="PROSITE" id="PS00167">
    <property type="entry name" value="TRP_SYNTHASE_ALPHA"/>
    <property type="match status" value="1"/>
</dbReference>
<dbReference type="eggNOG" id="COG0159">
    <property type="taxonomic scope" value="Bacteria"/>
</dbReference>
<reference evidence="11 12" key="2">
    <citation type="journal article" date="2008" name="Science">
        <title>Environmental genomics reveals a single-species ecosystem deep within Earth.</title>
        <authorList>
            <person name="Chivian D."/>
            <person name="Brodie E.L."/>
            <person name="Alm E.J."/>
            <person name="Culley D.E."/>
            <person name="Dehal P.S."/>
            <person name="Desantis T.Z."/>
            <person name="Gihring T.M."/>
            <person name="Lapidus A."/>
            <person name="Lin L.H."/>
            <person name="Lowry S.R."/>
            <person name="Moser D.P."/>
            <person name="Richardson P.M."/>
            <person name="Southam G."/>
            <person name="Wanger G."/>
            <person name="Pratt L.M."/>
            <person name="Andersen G.L."/>
            <person name="Hazen T.C."/>
            <person name="Brockman F.J."/>
            <person name="Arkin A.P."/>
            <person name="Onstott T.C."/>
        </authorList>
    </citation>
    <scope>NUCLEOTIDE SEQUENCE [LARGE SCALE GENOMIC DNA]</scope>
    <source>
        <strain evidence="11 12">MP104C</strain>
    </source>
</reference>
<evidence type="ECO:0000256" key="3">
    <source>
        <dbReference type="ARBA" id="ARBA00011270"/>
    </source>
</evidence>
<dbReference type="Gene3D" id="3.20.20.70">
    <property type="entry name" value="Aldolase class I"/>
    <property type="match status" value="1"/>
</dbReference>
<reference evidence="12" key="1">
    <citation type="submission" date="2007-10" db="EMBL/GenBank/DDBJ databases">
        <title>Complete sequence of chromosome of Desulforudis audaxviator MP104C.</title>
        <authorList>
            <person name="Copeland A."/>
            <person name="Lucas S."/>
            <person name="Lapidus A."/>
            <person name="Barry K."/>
            <person name="Glavina del Rio T."/>
            <person name="Dalin E."/>
            <person name="Tice H."/>
            <person name="Bruce D."/>
            <person name="Pitluck S."/>
            <person name="Lowry S.R."/>
            <person name="Larimer F."/>
            <person name="Land M.L."/>
            <person name="Hauser L."/>
            <person name="Kyrpides N."/>
            <person name="Ivanova N.N."/>
            <person name="Richardson P."/>
        </authorList>
    </citation>
    <scope>NUCLEOTIDE SEQUENCE [LARGE SCALE GENOMIC DNA]</scope>
    <source>
        <strain evidence="12">MP104C</strain>
    </source>
</reference>
<feature type="active site" description="Proton acceptor" evidence="9">
    <location>
        <position position="51"/>
    </location>
</feature>
<gene>
    <name evidence="9" type="primary">trpA</name>
    <name evidence="11" type="ordered locus">Daud_1185</name>
</gene>
<evidence type="ECO:0000256" key="1">
    <source>
        <dbReference type="ARBA" id="ARBA00003365"/>
    </source>
</evidence>
<dbReference type="FunFam" id="3.20.20.70:FF:000037">
    <property type="entry name" value="Tryptophan synthase alpha chain"/>
    <property type="match status" value="1"/>
</dbReference>
<proteinExistence type="inferred from homology"/>
<dbReference type="EC" id="4.2.1.20" evidence="9"/>
<evidence type="ECO:0000313" key="12">
    <source>
        <dbReference type="Proteomes" id="UP000008544"/>
    </source>
</evidence>
<evidence type="ECO:0000256" key="6">
    <source>
        <dbReference type="ARBA" id="ARBA00023141"/>
    </source>
</evidence>
<comment type="catalytic activity">
    <reaction evidence="8 9">
        <text>(1S,2R)-1-C-(indol-3-yl)glycerol 3-phosphate + L-serine = D-glyceraldehyde 3-phosphate + L-tryptophan + H2O</text>
        <dbReference type="Rhea" id="RHEA:10532"/>
        <dbReference type="ChEBI" id="CHEBI:15377"/>
        <dbReference type="ChEBI" id="CHEBI:33384"/>
        <dbReference type="ChEBI" id="CHEBI:57912"/>
        <dbReference type="ChEBI" id="CHEBI:58866"/>
        <dbReference type="ChEBI" id="CHEBI:59776"/>
        <dbReference type="EC" id="4.2.1.20"/>
    </reaction>
</comment>
<protein>
    <recommendedName>
        <fullName evidence="9">Tryptophan synthase alpha chain</fullName>
        <ecNumber evidence="9">4.2.1.20</ecNumber>
    </recommendedName>
</protein>
<dbReference type="Pfam" id="PF00290">
    <property type="entry name" value="Trp_syntA"/>
    <property type="match status" value="1"/>
</dbReference>
<feature type="active site" description="Proton acceptor" evidence="9">
    <location>
        <position position="62"/>
    </location>
</feature>
<dbReference type="NCBIfam" id="TIGR00262">
    <property type="entry name" value="trpA"/>
    <property type="match status" value="1"/>
</dbReference>
<evidence type="ECO:0000256" key="10">
    <source>
        <dbReference type="RuleBase" id="RU003662"/>
    </source>
</evidence>
<dbReference type="InterPro" id="IPR013785">
    <property type="entry name" value="Aldolase_TIM"/>
</dbReference>
<dbReference type="AlphaFoldDB" id="B1I3Z4"/>
<dbReference type="OrthoDB" id="9804578at2"/>